<protein>
    <submittedName>
        <fullName evidence="1">Membrane protein</fullName>
    </submittedName>
</protein>
<dbReference type="OrthoDB" id="4729208at2"/>
<dbReference type="Proteomes" id="UP000467236">
    <property type="component" value="Chromosome"/>
</dbReference>
<evidence type="ECO:0000313" key="1">
    <source>
        <dbReference type="EMBL" id="BBX73024.1"/>
    </source>
</evidence>
<dbReference type="RefSeq" id="WP_083049552.1">
    <property type="nucleotide sequence ID" value="NZ_AP022575.1"/>
</dbReference>
<organism evidence="1 2">
    <name type="scientific">Mycobacterium shinjukuense</name>
    <dbReference type="NCBI Taxonomy" id="398694"/>
    <lineage>
        <taxon>Bacteria</taxon>
        <taxon>Bacillati</taxon>
        <taxon>Actinomycetota</taxon>
        <taxon>Actinomycetes</taxon>
        <taxon>Mycobacteriales</taxon>
        <taxon>Mycobacteriaceae</taxon>
        <taxon>Mycobacterium</taxon>
    </lineage>
</organism>
<proteinExistence type="predicted"/>
<dbReference type="EMBL" id="AP022575">
    <property type="protein sequence ID" value="BBX73024.1"/>
    <property type="molecule type" value="Genomic_DNA"/>
</dbReference>
<dbReference type="KEGG" id="mshj:MSHI_09300"/>
<evidence type="ECO:0000313" key="2">
    <source>
        <dbReference type="Proteomes" id="UP000467236"/>
    </source>
</evidence>
<sequence length="125" mass="13563">MHRRSSHRIQPLAAGVFAGALLCGVLTTAVTPRARADVVAYLVNVTVRPGYDFANADAALTYGHGLCDKVSRGCTYAQVIGEIKADFNTVDDYQASYLLGQAVNELCPALIWQLRNSAAHYRPRP</sequence>
<name>A0A7I7ML61_9MYCO</name>
<keyword evidence="2" id="KW-1185">Reference proteome</keyword>
<gene>
    <name evidence="1" type="ORF">MSHI_09300</name>
</gene>
<dbReference type="InterPro" id="IPR007969">
    <property type="entry name" value="DUF732"/>
</dbReference>
<accession>A0A7I7ML61</accession>
<reference evidence="1 2" key="1">
    <citation type="journal article" date="2019" name="Emerg. Microbes Infect.">
        <title>Comprehensive subspecies identification of 175 nontuberculous mycobacteria species based on 7547 genomic profiles.</title>
        <authorList>
            <person name="Matsumoto Y."/>
            <person name="Kinjo T."/>
            <person name="Motooka D."/>
            <person name="Nabeya D."/>
            <person name="Jung N."/>
            <person name="Uechi K."/>
            <person name="Horii T."/>
            <person name="Iida T."/>
            <person name="Fujita J."/>
            <person name="Nakamura S."/>
        </authorList>
    </citation>
    <scope>NUCLEOTIDE SEQUENCE [LARGE SCALE GENOMIC DNA]</scope>
    <source>
        <strain evidence="1 2">JCM 14233</strain>
    </source>
</reference>
<dbReference type="Pfam" id="PF05305">
    <property type="entry name" value="DUF732"/>
    <property type="match status" value="1"/>
</dbReference>
<dbReference type="AlphaFoldDB" id="A0A7I7ML61"/>